<dbReference type="PANTHER" id="PTHR30363">
    <property type="entry name" value="HTH-TYPE TRANSCRIPTIONAL REGULATOR SRLR-RELATED"/>
    <property type="match status" value="1"/>
</dbReference>
<dbReference type="SMART" id="SM01134">
    <property type="entry name" value="DeoRC"/>
    <property type="match status" value="1"/>
</dbReference>
<name>A0A4S2F6S8_9ACTN</name>
<evidence type="ECO:0000256" key="4">
    <source>
        <dbReference type="ARBA" id="ARBA00023163"/>
    </source>
</evidence>
<evidence type="ECO:0000259" key="6">
    <source>
        <dbReference type="PROSITE" id="PS51000"/>
    </source>
</evidence>
<comment type="function">
    <text evidence="5">Repressor of the lactose catabolism operon. Galactose-6-phosphate is the inducer.</text>
</comment>
<evidence type="ECO:0000256" key="5">
    <source>
        <dbReference type="ARBA" id="ARBA00024937"/>
    </source>
</evidence>
<reference evidence="7 8" key="1">
    <citation type="submission" date="2019-04" db="EMBL/GenBank/DDBJ databases">
        <title>Microbes associate with the intestines of laboratory mice.</title>
        <authorList>
            <person name="Navarre W."/>
            <person name="Wong E."/>
            <person name="Huang K."/>
            <person name="Tropini C."/>
            <person name="Ng K."/>
            <person name="Yu B."/>
        </authorList>
    </citation>
    <scope>NUCLEOTIDE SEQUENCE [LARGE SCALE GENOMIC DNA]</scope>
    <source>
        <strain evidence="7 8">NM07_P-09</strain>
    </source>
</reference>
<dbReference type="Pfam" id="PF08220">
    <property type="entry name" value="HTH_DeoR"/>
    <property type="match status" value="1"/>
</dbReference>
<accession>A0A4S2F6S8</accession>
<dbReference type="SMART" id="SM00420">
    <property type="entry name" value="HTH_DEOR"/>
    <property type="match status" value="1"/>
</dbReference>
<evidence type="ECO:0000256" key="2">
    <source>
        <dbReference type="ARBA" id="ARBA00022491"/>
    </source>
</evidence>
<evidence type="ECO:0000313" key="7">
    <source>
        <dbReference type="EMBL" id="TGY63044.1"/>
    </source>
</evidence>
<keyword evidence="3" id="KW-0805">Transcription regulation</keyword>
<protein>
    <recommendedName>
        <fullName evidence="1">Lactose phosphotransferase system repressor</fullName>
    </recommendedName>
</protein>
<keyword evidence="4" id="KW-0804">Transcription</keyword>
<dbReference type="PROSITE" id="PS51000">
    <property type="entry name" value="HTH_DEOR_2"/>
    <property type="match status" value="1"/>
</dbReference>
<dbReference type="GO" id="GO:0003700">
    <property type="term" value="F:DNA-binding transcription factor activity"/>
    <property type="evidence" value="ECO:0007669"/>
    <property type="project" value="InterPro"/>
</dbReference>
<dbReference type="InterPro" id="IPR036388">
    <property type="entry name" value="WH-like_DNA-bd_sf"/>
</dbReference>
<gene>
    <name evidence="7" type="ORF">E5334_00545</name>
</gene>
<evidence type="ECO:0000313" key="8">
    <source>
        <dbReference type="Proteomes" id="UP000310263"/>
    </source>
</evidence>
<dbReference type="Gene3D" id="3.40.50.1360">
    <property type="match status" value="1"/>
</dbReference>
<keyword evidence="8" id="KW-1185">Reference proteome</keyword>
<dbReference type="OrthoDB" id="7688673at2"/>
<dbReference type="SUPFAM" id="SSF46785">
    <property type="entry name" value="Winged helix' DNA-binding domain"/>
    <property type="match status" value="1"/>
</dbReference>
<sequence>MFLKERQDAIADLIALEGRVTVGELAQLFGVSDDCIRKDLKTLVEQGRARKVYGGAIRPESLADRMIMNRVDIHEPQKRALAQKAYELVEENSTIYLDCSSTNHYLAELLATGPKPVHVASNMIDVLQVLAGRDHLQVTGIGGTVSGELNGFTGPQTLAMLEPLRFDAAFMGALGVDPKTGDVTTFDADDGMVKRAVLARCQAAYLLIDSSKVGAWGTFSYATLDSFAGIVMEPEAKETARGQVLAELQAPLLW</sequence>
<dbReference type="Proteomes" id="UP000310263">
    <property type="component" value="Unassembled WGS sequence"/>
</dbReference>
<dbReference type="PANTHER" id="PTHR30363:SF4">
    <property type="entry name" value="GLYCEROL-3-PHOSPHATE REGULON REPRESSOR"/>
    <property type="match status" value="1"/>
</dbReference>
<dbReference type="Gene3D" id="1.10.10.10">
    <property type="entry name" value="Winged helix-like DNA-binding domain superfamily/Winged helix DNA-binding domain"/>
    <property type="match status" value="1"/>
</dbReference>
<keyword evidence="2" id="KW-0678">Repressor</keyword>
<dbReference type="InterPro" id="IPR014036">
    <property type="entry name" value="DeoR-like_C"/>
</dbReference>
<dbReference type="RefSeq" id="WP_136011669.1">
    <property type="nucleotide sequence ID" value="NZ_SRYE01000001.1"/>
</dbReference>
<comment type="caution">
    <text evidence="7">The sequence shown here is derived from an EMBL/GenBank/DDBJ whole genome shotgun (WGS) entry which is preliminary data.</text>
</comment>
<dbReference type="AlphaFoldDB" id="A0A4S2F6S8"/>
<dbReference type="Pfam" id="PF00455">
    <property type="entry name" value="DeoRC"/>
    <property type="match status" value="1"/>
</dbReference>
<dbReference type="EMBL" id="SRYE01000001">
    <property type="protein sequence ID" value="TGY63044.1"/>
    <property type="molecule type" value="Genomic_DNA"/>
</dbReference>
<evidence type="ECO:0000256" key="3">
    <source>
        <dbReference type="ARBA" id="ARBA00023015"/>
    </source>
</evidence>
<dbReference type="InterPro" id="IPR037171">
    <property type="entry name" value="NagB/RpiA_transferase-like"/>
</dbReference>
<dbReference type="InterPro" id="IPR036390">
    <property type="entry name" value="WH_DNA-bd_sf"/>
</dbReference>
<organism evidence="7 8">
    <name type="scientific">Muricaecibacterium torontonense</name>
    <dbReference type="NCBI Taxonomy" id="3032871"/>
    <lineage>
        <taxon>Bacteria</taxon>
        <taxon>Bacillati</taxon>
        <taxon>Actinomycetota</taxon>
        <taxon>Coriobacteriia</taxon>
        <taxon>Coriobacteriales</taxon>
        <taxon>Atopobiaceae</taxon>
        <taxon>Muricaecibacterium</taxon>
    </lineage>
</organism>
<dbReference type="SUPFAM" id="SSF100950">
    <property type="entry name" value="NagB/RpiA/CoA transferase-like"/>
    <property type="match status" value="1"/>
</dbReference>
<proteinExistence type="predicted"/>
<feature type="domain" description="HTH deoR-type" evidence="6">
    <location>
        <begin position="3"/>
        <end position="58"/>
    </location>
</feature>
<dbReference type="InterPro" id="IPR050313">
    <property type="entry name" value="Carb_Metab_HTH_regulators"/>
</dbReference>
<dbReference type="InterPro" id="IPR001034">
    <property type="entry name" value="DeoR_HTH"/>
</dbReference>
<evidence type="ECO:0000256" key="1">
    <source>
        <dbReference type="ARBA" id="ARBA00021390"/>
    </source>
</evidence>